<evidence type="ECO:0000313" key="2">
    <source>
        <dbReference type="RefSeq" id="XP_042564475.1"/>
    </source>
</evidence>
<dbReference type="Proteomes" id="UP000515152">
    <property type="component" value="Chromosome 8"/>
</dbReference>
<proteinExistence type="predicted"/>
<evidence type="ECO:0000313" key="1">
    <source>
        <dbReference type="Proteomes" id="UP000515152"/>
    </source>
</evidence>
<name>A0A8M1KPE5_CLUHA</name>
<accession>A0A8M1KPE5</accession>
<dbReference type="OrthoDB" id="61560at2759"/>
<dbReference type="AlphaFoldDB" id="A0A8M1KPE5"/>
<dbReference type="GeneID" id="122133111"/>
<dbReference type="KEGG" id="char:122133111"/>
<gene>
    <name evidence="2" type="primary">LOC122133111</name>
</gene>
<protein>
    <submittedName>
        <fullName evidence="2">F-box only protein 39-like</fullName>
    </submittedName>
</protein>
<organism evidence="1 2">
    <name type="scientific">Clupea harengus</name>
    <name type="common">Atlantic herring</name>
    <dbReference type="NCBI Taxonomy" id="7950"/>
    <lineage>
        <taxon>Eukaryota</taxon>
        <taxon>Metazoa</taxon>
        <taxon>Chordata</taxon>
        <taxon>Craniata</taxon>
        <taxon>Vertebrata</taxon>
        <taxon>Euteleostomi</taxon>
        <taxon>Actinopterygii</taxon>
        <taxon>Neopterygii</taxon>
        <taxon>Teleostei</taxon>
        <taxon>Clupei</taxon>
        <taxon>Clupeiformes</taxon>
        <taxon>Clupeoidei</taxon>
        <taxon>Clupeidae</taxon>
        <taxon>Clupea</taxon>
    </lineage>
</organism>
<sequence>MSECNFSEQEVSARPLFRDILPHYWNQLQVLSVEIDNCYESVDGELLELVMTCWQLHSLMINAYLDIDFVEQVLEYCQETRCPLRTFEVRQSASSWIAWN</sequence>
<reference evidence="2" key="1">
    <citation type="submission" date="2025-08" db="UniProtKB">
        <authorList>
            <consortium name="RefSeq"/>
        </authorList>
    </citation>
    <scope>IDENTIFICATION</scope>
</reference>
<dbReference type="RefSeq" id="XP_042564475.1">
    <property type="nucleotide sequence ID" value="XM_042708541.1"/>
</dbReference>
<keyword evidence="1" id="KW-1185">Reference proteome</keyword>